<evidence type="ECO:0000313" key="1">
    <source>
        <dbReference type="EMBL" id="KAF2479824.1"/>
    </source>
</evidence>
<dbReference type="PANTHER" id="PTHR28141">
    <property type="entry name" value="2',3'-CYCLIC-NUCLEOTIDE 3'-PHOSPHODIESTERASE"/>
    <property type="match status" value="1"/>
</dbReference>
<protein>
    <submittedName>
        <fullName evidence="1">2',3'-cyclic-nucleotide 3'-phosphodiesterase</fullName>
    </submittedName>
</protein>
<dbReference type="Pfam" id="PF07823">
    <property type="entry name" value="CPDase"/>
    <property type="match status" value="1"/>
</dbReference>
<keyword evidence="2" id="KW-1185">Reference proteome</keyword>
<dbReference type="Proteomes" id="UP000799767">
    <property type="component" value="Unassembled WGS sequence"/>
</dbReference>
<dbReference type="RefSeq" id="XP_033586394.1">
    <property type="nucleotide sequence ID" value="XM_033738272.1"/>
</dbReference>
<reference evidence="1" key="1">
    <citation type="journal article" date="2020" name="Stud. Mycol.">
        <title>101 Dothideomycetes genomes: a test case for predicting lifestyles and emergence of pathogens.</title>
        <authorList>
            <person name="Haridas S."/>
            <person name="Albert R."/>
            <person name="Binder M."/>
            <person name="Bloem J."/>
            <person name="Labutti K."/>
            <person name="Salamov A."/>
            <person name="Andreopoulos B."/>
            <person name="Baker S."/>
            <person name="Barry K."/>
            <person name="Bills G."/>
            <person name="Bluhm B."/>
            <person name="Cannon C."/>
            <person name="Castanera R."/>
            <person name="Culley D."/>
            <person name="Daum C."/>
            <person name="Ezra D."/>
            <person name="Gonzalez J."/>
            <person name="Henrissat B."/>
            <person name="Kuo A."/>
            <person name="Liang C."/>
            <person name="Lipzen A."/>
            <person name="Lutzoni F."/>
            <person name="Magnuson J."/>
            <person name="Mondo S."/>
            <person name="Nolan M."/>
            <person name="Ohm R."/>
            <person name="Pangilinan J."/>
            <person name="Park H.-J."/>
            <person name="Ramirez L."/>
            <person name="Alfaro M."/>
            <person name="Sun H."/>
            <person name="Tritt A."/>
            <person name="Yoshinaga Y."/>
            <person name="Zwiers L.-H."/>
            <person name="Turgeon B."/>
            <person name="Goodwin S."/>
            <person name="Spatafora J."/>
            <person name="Crous P."/>
            <person name="Grigoriev I."/>
        </authorList>
    </citation>
    <scope>NUCLEOTIDE SEQUENCE</scope>
    <source>
        <strain evidence="1">CBS 113389</strain>
    </source>
</reference>
<dbReference type="SUPFAM" id="SSF55144">
    <property type="entry name" value="LigT-like"/>
    <property type="match status" value="1"/>
</dbReference>
<sequence length="212" mass="24246">MPYSLWLVPYDDSPFTKTTQELINDTVPRQFLAEKDYQAFPPHVTLTSDVDLGGKSPQEWLDSLQFGEDYKPQHHEVLIELDTVTAEDPKFRKMNISVKENENLKKLAASCRQQTHSVSAEQAQAWAKDEYRPHMSLLYADVPTQDVERKIPLIEMKIGFAYGDLFACCGGSFSMGGLITVVDTSSNETKDWKRVAQRETPWAMWRATRNLI</sequence>
<dbReference type="InterPro" id="IPR012386">
    <property type="entry name" value="Cyclic-nucl_3Pdiesterase"/>
</dbReference>
<dbReference type="OrthoDB" id="514292at2759"/>
<dbReference type="GO" id="GO:0004113">
    <property type="term" value="F:2',3'-cyclic-nucleotide 3'-phosphodiesterase activity"/>
    <property type="evidence" value="ECO:0007669"/>
    <property type="project" value="TreeGrafter"/>
</dbReference>
<gene>
    <name evidence="1" type="ORF">BDY17DRAFT_355705</name>
</gene>
<accession>A0A6A6PJF8</accession>
<dbReference type="EMBL" id="MU001640">
    <property type="protein sequence ID" value="KAF2479824.1"/>
    <property type="molecule type" value="Genomic_DNA"/>
</dbReference>
<evidence type="ECO:0000313" key="2">
    <source>
        <dbReference type="Proteomes" id="UP000799767"/>
    </source>
</evidence>
<dbReference type="AlphaFoldDB" id="A0A6A6PJF8"/>
<dbReference type="GeneID" id="54479274"/>
<organism evidence="1 2">
    <name type="scientific">Neohortaea acidophila</name>
    <dbReference type="NCBI Taxonomy" id="245834"/>
    <lineage>
        <taxon>Eukaryota</taxon>
        <taxon>Fungi</taxon>
        <taxon>Dikarya</taxon>
        <taxon>Ascomycota</taxon>
        <taxon>Pezizomycotina</taxon>
        <taxon>Dothideomycetes</taxon>
        <taxon>Dothideomycetidae</taxon>
        <taxon>Mycosphaerellales</taxon>
        <taxon>Teratosphaeriaceae</taxon>
        <taxon>Neohortaea</taxon>
    </lineage>
</organism>
<proteinExistence type="predicted"/>
<dbReference type="GO" id="GO:0009187">
    <property type="term" value="P:cyclic nucleotide metabolic process"/>
    <property type="evidence" value="ECO:0007669"/>
    <property type="project" value="TreeGrafter"/>
</dbReference>
<dbReference type="Gene3D" id="3.90.1140.10">
    <property type="entry name" value="Cyclic phosphodiesterase"/>
    <property type="match status" value="1"/>
</dbReference>
<name>A0A6A6PJF8_9PEZI</name>
<dbReference type="InterPro" id="IPR009097">
    <property type="entry name" value="Cyclic_Pdiesterase"/>
</dbReference>
<dbReference type="PANTHER" id="PTHR28141:SF1">
    <property type="entry name" value="2',3'-CYCLIC-NUCLEOTIDE 3'-PHOSPHODIESTERASE"/>
    <property type="match status" value="1"/>
</dbReference>